<evidence type="ECO:0008006" key="3">
    <source>
        <dbReference type="Google" id="ProtNLM"/>
    </source>
</evidence>
<dbReference type="SUPFAM" id="SSF54427">
    <property type="entry name" value="NTF2-like"/>
    <property type="match status" value="1"/>
</dbReference>
<reference evidence="1 2" key="1">
    <citation type="journal article" date="2023" name="G3 (Bethesda)">
        <title>A chromosome-level genome assembly of Zasmidium syzygii isolated from banana leaves.</title>
        <authorList>
            <person name="van Westerhoven A.C."/>
            <person name="Mehrabi R."/>
            <person name="Talebi R."/>
            <person name="Steentjes M.B.F."/>
            <person name="Corcolon B."/>
            <person name="Chong P.A."/>
            <person name="Kema G.H.J."/>
            <person name="Seidl M.F."/>
        </authorList>
    </citation>
    <scope>NUCLEOTIDE SEQUENCE [LARGE SCALE GENOMIC DNA]</scope>
    <source>
        <strain evidence="1 2">P124</strain>
    </source>
</reference>
<evidence type="ECO:0000313" key="2">
    <source>
        <dbReference type="Proteomes" id="UP001305779"/>
    </source>
</evidence>
<gene>
    <name evidence="1" type="ORF">PRZ48_007891</name>
</gene>
<protein>
    <recommendedName>
        <fullName evidence="3">SnoaL-like domain-containing protein</fullName>
    </recommendedName>
</protein>
<accession>A0ABR0ELN2</accession>
<dbReference type="Proteomes" id="UP001305779">
    <property type="component" value="Unassembled WGS sequence"/>
</dbReference>
<comment type="caution">
    <text evidence="1">The sequence shown here is derived from an EMBL/GenBank/DDBJ whole genome shotgun (WGS) entry which is preliminary data.</text>
</comment>
<dbReference type="InterPro" id="IPR032710">
    <property type="entry name" value="NTF2-like_dom_sf"/>
</dbReference>
<keyword evidence="2" id="KW-1185">Reference proteome</keyword>
<sequence>MAANTDLYERIAKTSKAMVMSHLDAFNAQDTTILSRDLVSDTHRRVAPLTFEKQFRPTGWSNKQYEDNLAPMFVKFHGMKIEINDVIVDVEKKRSTVHSSHIWTVPLEGEVVDWPMEFVWILELNETGDKVLKILEFVDTHYAVTFNQKSKSKHT</sequence>
<dbReference type="Gene3D" id="3.10.450.50">
    <property type="match status" value="1"/>
</dbReference>
<evidence type="ECO:0000313" key="1">
    <source>
        <dbReference type="EMBL" id="KAK4502080.1"/>
    </source>
</evidence>
<name>A0ABR0ELN2_ZASCE</name>
<proteinExistence type="predicted"/>
<dbReference type="EMBL" id="JAXOVC010000005">
    <property type="protein sequence ID" value="KAK4502080.1"/>
    <property type="molecule type" value="Genomic_DNA"/>
</dbReference>
<organism evidence="1 2">
    <name type="scientific">Zasmidium cellare</name>
    <name type="common">Wine cellar mold</name>
    <name type="synonym">Racodium cellare</name>
    <dbReference type="NCBI Taxonomy" id="395010"/>
    <lineage>
        <taxon>Eukaryota</taxon>
        <taxon>Fungi</taxon>
        <taxon>Dikarya</taxon>
        <taxon>Ascomycota</taxon>
        <taxon>Pezizomycotina</taxon>
        <taxon>Dothideomycetes</taxon>
        <taxon>Dothideomycetidae</taxon>
        <taxon>Mycosphaerellales</taxon>
        <taxon>Mycosphaerellaceae</taxon>
        <taxon>Zasmidium</taxon>
    </lineage>
</organism>